<feature type="region of interest" description="Disordered" evidence="13">
    <location>
        <begin position="111"/>
        <end position="145"/>
    </location>
</feature>
<evidence type="ECO:0000256" key="4">
    <source>
        <dbReference type="ARBA" id="ARBA00022723"/>
    </source>
</evidence>
<dbReference type="FunFam" id="3.30.160.60:FF:000538">
    <property type="entry name" value="zinc finger protein 853"/>
    <property type="match status" value="1"/>
</dbReference>
<keyword evidence="14" id="KW-1133">Transmembrane helix</keyword>
<feature type="domain" description="C2H2-type" evidence="15">
    <location>
        <begin position="242"/>
        <end position="269"/>
    </location>
</feature>
<dbReference type="Proteomes" id="UP000694410">
    <property type="component" value="Unplaced"/>
</dbReference>
<evidence type="ECO:0000256" key="2">
    <source>
        <dbReference type="ARBA" id="ARBA00006991"/>
    </source>
</evidence>
<dbReference type="PROSITE" id="PS50157">
    <property type="entry name" value="ZINC_FINGER_C2H2_2"/>
    <property type="match status" value="5"/>
</dbReference>
<dbReference type="Ensembl" id="ENSCCET00000033274.1">
    <property type="protein sequence ID" value="ENSCCEP00000021887.1"/>
    <property type="gene ID" value="ENSCCEG00000019810.1"/>
</dbReference>
<dbReference type="SMART" id="SM00355">
    <property type="entry name" value="ZnF_C2H2"/>
    <property type="match status" value="5"/>
</dbReference>
<feature type="transmembrane region" description="Helical" evidence="14">
    <location>
        <begin position="81"/>
        <end position="104"/>
    </location>
</feature>
<dbReference type="GO" id="GO:0001228">
    <property type="term" value="F:DNA-binding transcription activator activity, RNA polymerase II-specific"/>
    <property type="evidence" value="ECO:0007669"/>
    <property type="project" value="TreeGrafter"/>
</dbReference>
<dbReference type="Pfam" id="PF00096">
    <property type="entry name" value="zf-C2H2"/>
    <property type="match status" value="5"/>
</dbReference>
<evidence type="ECO:0000256" key="12">
    <source>
        <dbReference type="PROSITE-ProRule" id="PRU00042"/>
    </source>
</evidence>
<protein>
    <recommendedName>
        <fullName evidence="15">C2H2-type domain-containing protein</fullName>
    </recommendedName>
</protein>
<evidence type="ECO:0000256" key="13">
    <source>
        <dbReference type="SAM" id="MobiDB-lite"/>
    </source>
</evidence>
<feature type="domain" description="C2H2-type" evidence="15">
    <location>
        <begin position="214"/>
        <end position="241"/>
    </location>
</feature>
<keyword evidence="11" id="KW-0539">Nucleus</keyword>
<evidence type="ECO:0000256" key="14">
    <source>
        <dbReference type="SAM" id="Phobius"/>
    </source>
</evidence>
<dbReference type="InterPro" id="IPR013087">
    <property type="entry name" value="Znf_C2H2_type"/>
</dbReference>
<evidence type="ECO:0000256" key="11">
    <source>
        <dbReference type="ARBA" id="ARBA00023242"/>
    </source>
</evidence>
<keyword evidence="4" id="KW-0479">Metal-binding</keyword>
<evidence type="ECO:0000259" key="15">
    <source>
        <dbReference type="PROSITE" id="PS50157"/>
    </source>
</evidence>
<dbReference type="Gene3D" id="3.30.160.60">
    <property type="entry name" value="Classic Zinc Finger"/>
    <property type="match status" value="5"/>
</dbReference>
<dbReference type="InterPro" id="IPR036236">
    <property type="entry name" value="Znf_C2H2_sf"/>
</dbReference>
<evidence type="ECO:0000256" key="10">
    <source>
        <dbReference type="ARBA" id="ARBA00023163"/>
    </source>
</evidence>
<evidence type="ECO:0000256" key="3">
    <source>
        <dbReference type="ARBA" id="ARBA00022553"/>
    </source>
</evidence>
<keyword evidence="17" id="KW-1185">Reference proteome</keyword>
<evidence type="ECO:0000313" key="17">
    <source>
        <dbReference type="Proteomes" id="UP000694410"/>
    </source>
</evidence>
<dbReference type="SUPFAM" id="SSF57667">
    <property type="entry name" value="beta-beta-alpha zinc fingers"/>
    <property type="match status" value="3"/>
</dbReference>
<dbReference type="GO" id="GO:0000978">
    <property type="term" value="F:RNA polymerase II cis-regulatory region sequence-specific DNA binding"/>
    <property type="evidence" value="ECO:0007669"/>
    <property type="project" value="TreeGrafter"/>
</dbReference>
<reference evidence="16" key="2">
    <citation type="submission" date="2025-09" db="UniProtKB">
        <authorList>
            <consortium name="Ensembl"/>
        </authorList>
    </citation>
    <scope>IDENTIFICATION</scope>
</reference>
<keyword evidence="3" id="KW-0597">Phosphoprotein</keyword>
<keyword evidence="5" id="KW-0677">Repeat</keyword>
<dbReference type="GO" id="GO:0005634">
    <property type="term" value="C:nucleus"/>
    <property type="evidence" value="ECO:0007669"/>
    <property type="project" value="UniProtKB-SubCell"/>
</dbReference>
<evidence type="ECO:0000256" key="5">
    <source>
        <dbReference type="ARBA" id="ARBA00022737"/>
    </source>
</evidence>
<evidence type="ECO:0000256" key="9">
    <source>
        <dbReference type="ARBA" id="ARBA00023125"/>
    </source>
</evidence>
<keyword evidence="9" id="KW-0238">DNA-binding</keyword>
<accession>A0A8C0VBY5</accession>
<sequence>RSQAFLHGYNLGIRTPEAVFLHWILRGETRPIYSTGTSEVSYNLLWDHCFNRTTSVTPGGLQPPFNQTATSMLTNRVSGCILTLLVGCLFVVGFFLYCCISIFLSLEKKYSGPPAAGQPRCRRRPAGDALGGSPSPSLWHGGKSHPLLVLPPPDKELRMETREDKSPHQGSELVVHEQLQDGEKRYKCLECGKSFSQSNSLICHQMIHTGEWAYECGECGKGFSCSSHLIIHQRIHTGERPYECPECGKRFQTSSTLLVHQRIHTDERPFRCPDCGEGFKQNSTLTIHRRIHTGERPYECGECGKRFQASSTLLRHQLPAPGLAELQQRLASAARPRLGLLGCPVQGQQLDWRIPMAPSQLSQFCGSGIP</sequence>
<dbReference type="PANTHER" id="PTHR24393">
    <property type="entry name" value="ZINC FINGER PROTEIN"/>
    <property type="match status" value="1"/>
</dbReference>
<keyword evidence="14" id="KW-0812">Transmembrane</keyword>
<comment type="subcellular location">
    <subcellularLocation>
        <location evidence="1">Nucleus</location>
    </subcellularLocation>
</comment>
<feature type="domain" description="C2H2-type" evidence="15">
    <location>
        <begin position="186"/>
        <end position="213"/>
    </location>
</feature>
<evidence type="ECO:0000256" key="7">
    <source>
        <dbReference type="ARBA" id="ARBA00022833"/>
    </source>
</evidence>
<keyword evidence="7" id="KW-0862">Zinc</keyword>
<dbReference type="FunFam" id="3.30.160.60:FF:000003">
    <property type="entry name" value="Zinc finger protein 3 homolog"/>
    <property type="match status" value="1"/>
</dbReference>
<comment type="similarity">
    <text evidence="2">Belongs to the krueppel C2H2-type zinc-finger protein family.</text>
</comment>
<feature type="domain" description="C2H2-type" evidence="15">
    <location>
        <begin position="298"/>
        <end position="317"/>
    </location>
</feature>
<dbReference type="FunFam" id="3.30.160.60:FF:000540">
    <property type="entry name" value="zinc finger protein 263 isoform X1"/>
    <property type="match status" value="1"/>
</dbReference>
<evidence type="ECO:0000256" key="8">
    <source>
        <dbReference type="ARBA" id="ARBA00023015"/>
    </source>
</evidence>
<dbReference type="PROSITE" id="PS00028">
    <property type="entry name" value="ZINC_FINGER_C2H2_1"/>
    <property type="match status" value="4"/>
</dbReference>
<proteinExistence type="inferred from homology"/>
<reference evidence="16" key="1">
    <citation type="submission" date="2025-08" db="UniProtKB">
        <authorList>
            <consortium name="Ensembl"/>
        </authorList>
    </citation>
    <scope>IDENTIFICATION</scope>
</reference>
<feature type="domain" description="C2H2-type" evidence="15">
    <location>
        <begin position="270"/>
        <end position="297"/>
    </location>
</feature>
<evidence type="ECO:0000256" key="1">
    <source>
        <dbReference type="ARBA" id="ARBA00004123"/>
    </source>
</evidence>
<dbReference type="GO" id="GO:0008270">
    <property type="term" value="F:zinc ion binding"/>
    <property type="evidence" value="ECO:0007669"/>
    <property type="project" value="UniProtKB-KW"/>
</dbReference>
<dbReference type="AlphaFoldDB" id="A0A8C0VBY5"/>
<keyword evidence="8" id="KW-0805">Transcription regulation</keyword>
<dbReference type="PANTHER" id="PTHR24393:SF100">
    <property type="entry name" value="ZINC FINGER PROTEIN-RELATED"/>
    <property type="match status" value="1"/>
</dbReference>
<keyword evidence="10" id="KW-0804">Transcription</keyword>
<evidence type="ECO:0000313" key="16">
    <source>
        <dbReference type="Ensembl" id="ENSCCEP00000021887.1"/>
    </source>
</evidence>
<name>A0A8C0VBY5_CYACU</name>
<organism evidence="16 17">
    <name type="scientific">Cyanistes caeruleus</name>
    <name type="common">Eurasian blue tit</name>
    <name type="synonym">Parus caeruleus</name>
    <dbReference type="NCBI Taxonomy" id="156563"/>
    <lineage>
        <taxon>Eukaryota</taxon>
        <taxon>Metazoa</taxon>
        <taxon>Chordata</taxon>
        <taxon>Craniata</taxon>
        <taxon>Vertebrata</taxon>
        <taxon>Euteleostomi</taxon>
        <taxon>Archelosauria</taxon>
        <taxon>Archosauria</taxon>
        <taxon>Dinosauria</taxon>
        <taxon>Saurischia</taxon>
        <taxon>Theropoda</taxon>
        <taxon>Coelurosauria</taxon>
        <taxon>Aves</taxon>
        <taxon>Neognathae</taxon>
        <taxon>Neoaves</taxon>
        <taxon>Telluraves</taxon>
        <taxon>Australaves</taxon>
        <taxon>Passeriformes</taxon>
        <taxon>Paridae</taxon>
        <taxon>Cyanistes</taxon>
    </lineage>
</organism>
<keyword evidence="14" id="KW-0472">Membrane</keyword>
<dbReference type="FunFam" id="3.30.160.60:FF:002343">
    <property type="entry name" value="Zinc finger protein 33A"/>
    <property type="match status" value="1"/>
</dbReference>
<dbReference type="FunFam" id="3.30.160.60:FF:000135">
    <property type="entry name" value="Zinc finger protein 358"/>
    <property type="match status" value="1"/>
</dbReference>
<evidence type="ECO:0000256" key="6">
    <source>
        <dbReference type="ARBA" id="ARBA00022771"/>
    </source>
</evidence>
<keyword evidence="6 12" id="KW-0863">Zinc-finger</keyword>